<dbReference type="InterPro" id="IPR006805">
    <property type="entry name" value="Anth_synth_I_N"/>
</dbReference>
<evidence type="ECO:0000256" key="8">
    <source>
        <dbReference type="ARBA" id="ARBA00047683"/>
    </source>
</evidence>
<comment type="subunit">
    <text evidence="2">Heterotetramer consisting of two non-identical subunits: a beta subunit (TrpG) and a large alpha subunit (TrpE).</text>
</comment>
<name>A0ABV3VVG3_9BACI</name>
<evidence type="ECO:0000259" key="10">
    <source>
        <dbReference type="Pfam" id="PF04715"/>
    </source>
</evidence>
<dbReference type="Gene3D" id="3.60.120.10">
    <property type="entry name" value="Anthranilate synthase"/>
    <property type="match status" value="1"/>
</dbReference>
<evidence type="ECO:0000313" key="11">
    <source>
        <dbReference type="EMBL" id="MEX3744883.1"/>
    </source>
</evidence>
<dbReference type="InterPro" id="IPR005801">
    <property type="entry name" value="ADC_synthase"/>
</dbReference>
<comment type="catalytic activity">
    <reaction evidence="8">
        <text>chorismate + L-glutamine = anthranilate + pyruvate + L-glutamate + H(+)</text>
        <dbReference type="Rhea" id="RHEA:21732"/>
        <dbReference type="ChEBI" id="CHEBI:15361"/>
        <dbReference type="ChEBI" id="CHEBI:15378"/>
        <dbReference type="ChEBI" id="CHEBI:16567"/>
        <dbReference type="ChEBI" id="CHEBI:29748"/>
        <dbReference type="ChEBI" id="CHEBI:29985"/>
        <dbReference type="ChEBI" id="CHEBI:58359"/>
        <dbReference type="EC" id="4.1.3.27"/>
    </reaction>
</comment>
<keyword evidence="12" id="KW-1185">Reference proteome</keyword>
<evidence type="ECO:0000256" key="1">
    <source>
        <dbReference type="ARBA" id="ARBA00001946"/>
    </source>
</evidence>
<dbReference type="PANTHER" id="PTHR11236">
    <property type="entry name" value="AMINOBENZOATE/ANTHRANILATE SYNTHASE"/>
    <property type="match status" value="1"/>
</dbReference>
<evidence type="ECO:0000256" key="5">
    <source>
        <dbReference type="ARBA" id="ARBA00022842"/>
    </source>
</evidence>
<dbReference type="Pfam" id="PF00425">
    <property type="entry name" value="Chorismate_bind"/>
    <property type="match status" value="1"/>
</dbReference>
<keyword evidence="4" id="KW-0479">Metal-binding</keyword>
<keyword evidence="5" id="KW-0460">Magnesium</keyword>
<comment type="caution">
    <text evidence="11">The sequence shown here is derived from an EMBL/GenBank/DDBJ whole genome shotgun (WGS) entry which is preliminary data.</text>
</comment>
<organism evidence="11 12">
    <name type="scientific">Lysinibacillus xylanilyticus</name>
    <dbReference type="NCBI Taxonomy" id="582475"/>
    <lineage>
        <taxon>Bacteria</taxon>
        <taxon>Bacillati</taxon>
        <taxon>Bacillota</taxon>
        <taxon>Bacilli</taxon>
        <taxon>Bacillales</taxon>
        <taxon>Bacillaceae</taxon>
        <taxon>Lysinibacillus</taxon>
    </lineage>
</organism>
<dbReference type="InterPro" id="IPR019999">
    <property type="entry name" value="Anth_synth_I-like"/>
</dbReference>
<dbReference type="PANTHER" id="PTHR11236:SF48">
    <property type="entry name" value="ISOCHORISMATE SYNTHASE MENF"/>
    <property type="match status" value="1"/>
</dbReference>
<evidence type="ECO:0000259" key="9">
    <source>
        <dbReference type="Pfam" id="PF00425"/>
    </source>
</evidence>
<comment type="function">
    <text evidence="7">Part of a heterotetrameric complex that catalyzes the two-step biosynthesis of anthranilate, an intermediate in the biosynthesis of L-tryptophan. In the first step, the glutamine-binding beta subunit (TrpG) of anthranilate synthase (AS) provides the glutamine amidotransferase activity which generates ammonia as a substrate that, along with chorismate, is used in the second step, catalyzed by the large alpha subunit of AS (TrpE) to produce anthranilate. In the absence of TrpG, TrpE can synthesize anthranilate directly from chorismate and high concentrations of ammonia.</text>
</comment>
<reference evidence="11 12" key="1">
    <citation type="submission" date="2024-07" db="EMBL/GenBank/DDBJ databases">
        <title>Characterization of a bacterium isolated from hydrolysated instant sea cucumber by whole-genome sequencing and metabolomics.</title>
        <authorList>
            <person name="Luo X."/>
            <person name="Zhang Z."/>
            <person name="Zheng Z."/>
            <person name="Zhang W."/>
            <person name="Ming T."/>
            <person name="Jiao L."/>
            <person name="Su X."/>
            <person name="Kong F."/>
            <person name="Xu J."/>
        </authorList>
    </citation>
    <scope>NUCLEOTIDE SEQUENCE [LARGE SCALE GENOMIC DNA]</scope>
    <source>
        <strain evidence="11 12">XL-2024</strain>
    </source>
</reference>
<dbReference type="SUPFAM" id="SSF56322">
    <property type="entry name" value="ADC synthase"/>
    <property type="match status" value="1"/>
</dbReference>
<dbReference type="Pfam" id="PF04715">
    <property type="entry name" value="Anth_synt_I_N"/>
    <property type="match status" value="1"/>
</dbReference>
<comment type="cofactor">
    <cofactor evidence="1">
        <name>Mg(2+)</name>
        <dbReference type="ChEBI" id="CHEBI:18420"/>
    </cofactor>
</comment>
<evidence type="ECO:0000256" key="6">
    <source>
        <dbReference type="ARBA" id="ARBA00023239"/>
    </source>
</evidence>
<sequence length="448" mass="50504">MLSTSSRTTMKTINADSLTPILIFRRLQGNYKFLLESSAQHEGAGRYSFIGANPRKTYKGFGDEIQEYSFKTGKAYTHKGDLFVLLKRLMPRISNTTQFPFSGGAVGFVGKGATSVLTTEQDKVQLPDVHLHVYETVIVFDHITDEVTLIHTNIDAEKKEPNLEELAEQLLKGREDEDKTCSYRQLETTTNEQFATTLTSIKASLDKDITRVVLSQRLLANLQGDAFALYRQLRKKHPAPYMYYVEFENHIVLGTSPESLIRVQDERVIATPTEGSFPRGSIKSEDLEHERKLYNNTDIRKSQAVLVSAVQQELKSVCFRDSIQVIEAMRIERSKHSLHMTSRVEGQILPMLHALDVLAATLPSFTSTGLPKKYHQTVEILRGAIGFIGFNGHLDFALLGKSIVFENETMHMQSTVTVTKYTNVKEVLKQVEEDEQGFLQLVEKAGGH</sequence>
<evidence type="ECO:0000256" key="3">
    <source>
        <dbReference type="ARBA" id="ARBA00020653"/>
    </source>
</evidence>
<feature type="domain" description="Chorismate-utilising enzyme C-terminal" evidence="9">
    <location>
        <begin position="192"/>
        <end position="420"/>
    </location>
</feature>
<feature type="domain" description="Anthranilate synthase component I N-terminal" evidence="10">
    <location>
        <begin position="16"/>
        <end position="149"/>
    </location>
</feature>
<evidence type="ECO:0000313" key="12">
    <source>
        <dbReference type="Proteomes" id="UP001558534"/>
    </source>
</evidence>
<evidence type="ECO:0000256" key="7">
    <source>
        <dbReference type="ARBA" id="ARBA00025634"/>
    </source>
</evidence>
<evidence type="ECO:0000256" key="4">
    <source>
        <dbReference type="ARBA" id="ARBA00022723"/>
    </source>
</evidence>
<keyword evidence="6" id="KW-0456">Lyase</keyword>
<dbReference type="Proteomes" id="UP001558534">
    <property type="component" value="Unassembled WGS sequence"/>
</dbReference>
<gene>
    <name evidence="11" type="ORF">AB1300_07000</name>
</gene>
<accession>A0ABV3VVG3</accession>
<evidence type="ECO:0000256" key="2">
    <source>
        <dbReference type="ARBA" id="ARBA00011575"/>
    </source>
</evidence>
<dbReference type="InterPro" id="IPR015890">
    <property type="entry name" value="Chorismate_C"/>
</dbReference>
<proteinExistence type="predicted"/>
<dbReference type="EMBL" id="JBFRHK010000003">
    <property type="protein sequence ID" value="MEX3744883.1"/>
    <property type="molecule type" value="Genomic_DNA"/>
</dbReference>
<dbReference type="RefSeq" id="WP_368635800.1">
    <property type="nucleotide sequence ID" value="NZ_JBFRHK010000003.1"/>
</dbReference>
<protein>
    <recommendedName>
        <fullName evidence="3">Anthranilate synthase component 1</fullName>
    </recommendedName>
</protein>